<dbReference type="InterPro" id="IPR025943">
    <property type="entry name" value="Sigma_54_int_dom_ATP-bd_2"/>
</dbReference>
<evidence type="ECO:0000313" key="8">
    <source>
        <dbReference type="EMBL" id="GAK55380.1"/>
    </source>
</evidence>
<dbReference type="STRING" id="1499967.U27_02213"/>
<dbReference type="Pfam" id="PF00158">
    <property type="entry name" value="Sigma54_activat"/>
    <property type="match status" value="1"/>
</dbReference>
<dbReference type="GO" id="GO:0006355">
    <property type="term" value="P:regulation of DNA-templated transcription"/>
    <property type="evidence" value="ECO:0007669"/>
    <property type="project" value="InterPro"/>
</dbReference>
<dbReference type="PROSITE" id="PS00688">
    <property type="entry name" value="SIGMA54_INTERACT_3"/>
    <property type="match status" value="1"/>
</dbReference>
<dbReference type="SMART" id="SM00091">
    <property type="entry name" value="PAS"/>
    <property type="match status" value="1"/>
</dbReference>
<dbReference type="GO" id="GO:0043565">
    <property type="term" value="F:sequence-specific DNA binding"/>
    <property type="evidence" value="ECO:0007669"/>
    <property type="project" value="InterPro"/>
</dbReference>
<dbReference type="PRINTS" id="PR01590">
    <property type="entry name" value="HTHFIS"/>
</dbReference>
<accession>A0A0S6WAG9</accession>
<dbReference type="InterPro" id="IPR025944">
    <property type="entry name" value="Sigma_54_int_dom_CS"/>
</dbReference>
<dbReference type="FunFam" id="3.40.50.300:FF:000006">
    <property type="entry name" value="DNA-binding transcriptional regulator NtrC"/>
    <property type="match status" value="1"/>
</dbReference>
<keyword evidence="3" id="KW-0805">Transcription regulation</keyword>
<protein>
    <submittedName>
        <fullName evidence="8">PAS modulated sigma54 specific transcriptional regulator, Fis family</fullName>
    </submittedName>
</protein>
<keyword evidence="4" id="KW-0238">DNA-binding</keyword>
<dbReference type="Gene3D" id="3.40.50.300">
    <property type="entry name" value="P-loop containing nucleotide triphosphate hydrolases"/>
    <property type="match status" value="1"/>
</dbReference>
<dbReference type="Pfam" id="PF13426">
    <property type="entry name" value="PAS_9"/>
    <property type="match status" value="1"/>
</dbReference>
<keyword evidence="2" id="KW-0067">ATP-binding</keyword>
<dbReference type="Pfam" id="PF02954">
    <property type="entry name" value="HTH_8"/>
    <property type="match status" value="1"/>
</dbReference>
<dbReference type="Pfam" id="PF25601">
    <property type="entry name" value="AAA_lid_14"/>
    <property type="match status" value="1"/>
</dbReference>
<dbReference type="GO" id="GO:0005524">
    <property type="term" value="F:ATP binding"/>
    <property type="evidence" value="ECO:0007669"/>
    <property type="project" value="UniProtKB-KW"/>
</dbReference>
<organism evidence="8">
    <name type="scientific">Vecturithrix granuli</name>
    <dbReference type="NCBI Taxonomy" id="1499967"/>
    <lineage>
        <taxon>Bacteria</taxon>
        <taxon>Candidatus Moduliflexota</taxon>
        <taxon>Candidatus Vecturitrichia</taxon>
        <taxon>Candidatus Vecturitrichales</taxon>
        <taxon>Candidatus Vecturitrichaceae</taxon>
        <taxon>Candidatus Vecturithrix</taxon>
    </lineage>
</organism>
<sequence>MECENARYRSLSEAAFEGIVIHDGARIIEINQTMTTLFGYAPEELIGYPFEMFIAPDVLSDFHQQQTAYKPFEIDLMRKDRSRFPAVIQTRPFLWQDHPLFVTAIHDITWRRELEQENLALKATLHDRYKFGAMIGKSPVMQALYEIIAHAAASDANVLISGETGSGKELAAQTIHNQSQRQQSPFVVVNCASIAASVFEREFFGHRKGAFTGADRDAPGFFDAAHKGTLFLDEIGELSQTMQAVLLRAIERHEYTPVGSNSPKHANIRIIAATNRQLPALVKQGQIREDFFYRLSVLTIHIPPLRERKEDIPLLIDHFFERHWQGATRPNVPMKIVEMLRQYDWPGNVRELFNELQRFAVTHHLTLPSIRQLAPDAGNTEEPPDLPLELAVEQFEKQFILHTLQRYQWQKARTAEKLGINRKTLYQKMKKYGLLGE</sequence>
<feature type="domain" description="Sigma-54 factor interaction" evidence="6">
    <location>
        <begin position="134"/>
        <end position="361"/>
    </location>
</feature>
<dbReference type="SUPFAM" id="SSF55785">
    <property type="entry name" value="PYP-like sensor domain (PAS domain)"/>
    <property type="match status" value="1"/>
</dbReference>
<dbReference type="InterPro" id="IPR003593">
    <property type="entry name" value="AAA+_ATPase"/>
</dbReference>
<keyword evidence="9" id="KW-1185">Reference proteome</keyword>
<dbReference type="AlphaFoldDB" id="A0A0S6WAG9"/>
<dbReference type="CDD" id="cd00009">
    <property type="entry name" value="AAA"/>
    <property type="match status" value="1"/>
</dbReference>
<dbReference type="CDD" id="cd00130">
    <property type="entry name" value="PAS"/>
    <property type="match status" value="1"/>
</dbReference>
<evidence type="ECO:0000256" key="1">
    <source>
        <dbReference type="ARBA" id="ARBA00022741"/>
    </source>
</evidence>
<dbReference type="PROSITE" id="PS50112">
    <property type="entry name" value="PAS"/>
    <property type="match status" value="1"/>
</dbReference>
<dbReference type="SMART" id="SM00382">
    <property type="entry name" value="AAA"/>
    <property type="match status" value="1"/>
</dbReference>
<dbReference type="SUPFAM" id="SSF52540">
    <property type="entry name" value="P-loop containing nucleoside triphosphate hydrolases"/>
    <property type="match status" value="1"/>
</dbReference>
<dbReference type="eggNOG" id="COG3829">
    <property type="taxonomic scope" value="Bacteria"/>
</dbReference>
<dbReference type="PROSITE" id="PS00676">
    <property type="entry name" value="SIGMA54_INTERACT_2"/>
    <property type="match status" value="1"/>
</dbReference>
<dbReference type="NCBIfam" id="TIGR00229">
    <property type="entry name" value="sensory_box"/>
    <property type="match status" value="1"/>
</dbReference>
<keyword evidence="1" id="KW-0547">Nucleotide-binding</keyword>
<feature type="domain" description="PAS" evidence="7">
    <location>
        <begin position="23"/>
        <end position="57"/>
    </location>
</feature>
<dbReference type="EMBL" id="DF820463">
    <property type="protein sequence ID" value="GAK55380.1"/>
    <property type="molecule type" value="Genomic_DNA"/>
</dbReference>
<dbReference type="InterPro" id="IPR002197">
    <property type="entry name" value="HTH_Fis"/>
</dbReference>
<name>A0A0S6WAG9_VECG1</name>
<dbReference type="PANTHER" id="PTHR32071">
    <property type="entry name" value="TRANSCRIPTIONAL REGULATORY PROTEIN"/>
    <property type="match status" value="1"/>
</dbReference>
<proteinExistence type="predicted"/>
<dbReference type="Gene3D" id="1.10.10.60">
    <property type="entry name" value="Homeodomain-like"/>
    <property type="match status" value="1"/>
</dbReference>
<evidence type="ECO:0000259" key="6">
    <source>
        <dbReference type="PROSITE" id="PS50045"/>
    </source>
</evidence>
<dbReference type="InterPro" id="IPR000014">
    <property type="entry name" value="PAS"/>
</dbReference>
<dbReference type="InterPro" id="IPR058031">
    <property type="entry name" value="AAA_lid_NorR"/>
</dbReference>
<dbReference type="Gene3D" id="1.10.8.60">
    <property type="match status" value="1"/>
</dbReference>
<reference evidence="8" key="1">
    <citation type="journal article" date="2015" name="PeerJ">
        <title>First genomic representation of candidate bacterial phylum KSB3 points to enhanced environmental sensing as a trigger of wastewater bulking.</title>
        <authorList>
            <person name="Sekiguchi Y."/>
            <person name="Ohashi A."/>
            <person name="Parks D.H."/>
            <person name="Yamauchi T."/>
            <person name="Tyson G.W."/>
            <person name="Hugenholtz P."/>
        </authorList>
    </citation>
    <scope>NUCLEOTIDE SEQUENCE [LARGE SCALE GENOMIC DNA]</scope>
</reference>
<dbReference type="Gene3D" id="3.30.450.20">
    <property type="entry name" value="PAS domain"/>
    <property type="match status" value="1"/>
</dbReference>
<evidence type="ECO:0000256" key="2">
    <source>
        <dbReference type="ARBA" id="ARBA00022840"/>
    </source>
</evidence>
<dbReference type="HOGENOM" id="CLU_000445_0_6_0"/>
<evidence type="ECO:0000313" key="9">
    <source>
        <dbReference type="Proteomes" id="UP000030661"/>
    </source>
</evidence>
<dbReference type="InterPro" id="IPR002078">
    <property type="entry name" value="Sigma_54_int"/>
</dbReference>
<evidence type="ECO:0000256" key="3">
    <source>
        <dbReference type="ARBA" id="ARBA00023015"/>
    </source>
</evidence>
<dbReference type="Proteomes" id="UP000030661">
    <property type="component" value="Unassembled WGS sequence"/>
</dbReference>
<evidence type="ECO:0000259" key="7">
    <source>
        <dbReference type="PROSITE" id="PS50112"/>
    </source>
</evidence>
<dbReference type="InterPro" id="IPR009057">
    <property type="entry name" value="Homeodomain-like_sf"/>
</dbReference>
<dbReference type="PROSITE" id="PS50045">
    <property type="entry name" value="SIGMA54_INTERACT_4"/>
    <property type="match status" value="1"/>
</dbReference>
<dbReference type="InterPro" id="IPR035965">
    <property type="entry name" value="PAS-like_dom_sf"/>
</dbReference>
<keyword evidence="5" id="KW-0804">Transcription</keyword>
<evidence type="ECO:0000256" key="5">
    <source>
        <dbReference type="ARBA" id="ARBA00023163"/>
    </source>
</evidence>
<dbReference type="SUPFAM" id="SSF46689">
    <property type="entry name" value="Homeodomain-like"/>
    <property type="match status" value="1"/>
</dbReference>
<gene>
    <name evidence="8" type="ORF">U27_02213</name>
</gene>
<dbReference type="InterPro" id="IPR027417">
    <property type="entry name" value="P-loop_NTPase"/>
</dbReference>
<evidence type="ECO:0000256" key="4">
    <source>
        <dbReference type="ARBA" id="ARBA00023125"/>
    </source>
</evidence>